<proteinExistence type="predicted"/>
<evidence type="ECO:0000256" key="1">
    <source>
        <dbReference type="ARBA" id="ARBA00022714"/>
    </source>
</evidence>
<dbReference type="InterPro" id="IPR009061">
    <property type="entry name" value="DNA-bd_dom_put_sf"/>
</dbReference>
<dbReference type="GO" id="GO:0006979">
    <property type="term" value="P:response to oxidative stress"/>
    <property type="evidence" value="ECO:0007669"/>
    <property type="project" value="InterPro"/>
</dbReference>
<keyword evidence="4" id="KW-0238">DNA-binding</keyword>
<dbReference type="NCBIfam" id="TIGR01950">
    <property type="entry name" value="SoxR"/>
    <property type="match status" value="1"/>
</dbReference>
<reference evidence="6 7" key="1">
    <citation type="submission" date="2017-05" db="EMBL/GenBank/DDBJ databases">
        <authorList>
            <person name="Song R."/>
            <person name="Chenine A.L."/>
            <person name="Ruprecht R.M."/>
        </authorList>
    </citation>
    <scope>NUCLEOTIDE SEQUENCE [LARGE SCALE GENOMIC DNA]</scope>
    <source>
        <strain evidence="6 7">CECT 8663</strain>
    </source>
</reference>
<dbReference type="InterPro" id="IPR047057">
    <property type="entry name" value="MerR_fam"/>
</dbReference>
<evidence type="ECO:0000313" key="7">
    <source>
        <dbReference type="Proteomes" id="UP000220836"/>
    </source>
</evidence>
<dbReference type="PROSITE" id="PS50937">
    <property type="entry name" value="HTH_MERR_2"/>
    <property type="match status" value="1"/>
</dbReference>
<name>A0A238KDH2_9RHOB</name>
<dbReference type="AlphaFoldDB" id="A0A238KDH2"/>
<dbReference type="Gene3D" id="1.10.1660.10">
    <property type="match status" value="1"/>
</dbReference>
<evidence type="ECO:0000256" key="2">
    <source>
        <dbReference type="ARBA" id="ARBA00023004"/>
    </source>
</evidence>
<feature type="domain" description="HTH merR-type" evidence="5">
    <location>
        <begin position="6"/>
        <end position="74"/>
    </location>
</feature>
<dbReference type="EMBL" id="FXYH01000006">
    <property type="protein sequence ID" value="SMX40869.1"/>
    <property type="molecule type" value="Genomic_DNA"/>
</dbReference>
<protein>
    <submittedName>
        <fullName evidence="6">Redox-sensitive transcriptional activator SoxR</fullName>
    </submittedName>
</protein>
<dbReference type="PROSITE" id="PS00552">
    <property type="entry name" value="HTH_MERR_1"/>
    <property type="match status" value="1"/>
</dbReference>
<accession>A0A238KDH2</accession>
<evidence type="ECO:0000256" key="4">
    <source>
        <dbReference type="ARBA" id="ARBA00023125"/>
    </source>
</evidence>
<organism evidence="6 7">
    <name type="scientific">Pelagimonas varians</name>
    <dbReference type="NCBI Taxonomy" id="696760"/>
    <lineage>
        <taxon>Bacteria</taxon>
        <taxon>Pseudomonadati</taxon>
        <taxon>Pseudomonadota</taxon>
        <taxon>Alphaproteobacteria</taxon>
        <taxon>Rhodobacterales</taxon>
        <taxon>Roseobacteraceae</taxon>
        <taxon>Pelagimonas</taxon>
    </lineage>
</organism>
<dbReference type="SMART" id="SM00422">
    <property type="entry name" value="HTH_MERR"/>
    <property type="match status" value="1"/>
</dbReference>
<gene>
    <name evidence="6" type="primary">soxR</name>
    <name evidence="6" type="ORF">PEV8663_02145</name>
</gene>
<dbReference type="Proteomes" id="UP000220836">
    <property type="component" value="Unassembled WGS sequence"/>
</dbReference>
<dbReference type="Pfam" id="PF13411">
    <property type="entry name" value="MerR_1"/>
    <property type="match status" value="1"/>
</dbReference>
<dbReference type="InterPro" id="IPR010211">
    <property type="entry name" value="Redox-sen_tscrpt-act_SoxR"/>
</dbReference>
<keyword evidence="3" id="KW-0411">Iron-sulfur</keyword>
<dbReference type="InterPro" id="IPR000551">
    <property type="entry name" value="MerR-type_HTH_dom"/>
</dbReference>
<dbReference type="RefSeq" id="WP_245910788.1">
    <property type="nucleotide sequence ID" value="NZ_FXYH01000006.1"/>
</dbReference>
<dbReference type="PANTHER" id="PTHR30204">
    <property type="entry name" value="REDOX-CYCLING DRUG-SENSING TRANSCRIPTIONAL ACTIVATOR SOXR"/>
    <property type="match status" value="1"/>
</dbReference>
<dbReference type="GO" id="GO:0051537">
    <property type="term" value="F:2 iron, 2 sulfur cluster binding"/>
    <property type="evidence" value="ECO:0007669"/>
    <property type="project" value="UniProtKB-KW"/>
</dbReference>
<dbReference type="PRINTS" id="PR00040">
    <property type="entry name" value="HTHMERR"/>
</dbReference>
<keyword evidence="7" id="KW-1185">Reference proteome</keyword>
<dbReference type="PANTHER" id="PTHR30204:SF0">
    <property type="entry name" value="REDOX-SENSITIVE TRANSCRIPTIONAL ACTIVATOR SOXR"/>
    <property type="match status" value="1"/>
</dbReference>
<keyword evidence="1" id="KW-0479">Metal-binding</keyword>
<dbReference type="GO" id="GO:0003700">
    <property type="term" value="F:DNA-binding transcription factor activity"/>
    <property type="evidence" value="ECO:0007669"/>
    <property type="project" value="InterPro"/>
</dbReference>
<dbReference type="GO" id="GO:0003677">
    <property type="term" value="F:DNA binding"/>
    <property type="evidence" value="ECO:0007669"/>
    <property type="project" value="UniProtKB-KW"/>
</dbReference>
<sequence>MMKARDLTIGDVADRTGLAPSAIRHYESEGLVHPYRTDSGQRRFVRTDIRRLSFILIAQQMGFTLSEIREQLAPLPKTRGPNKSDWTRMSRRFARVIDQRLAMMQRLRNRLDGCIGCGCLSLDSCHLYNNDDRAAKTGTGPRLVIQDNLDGNAGVEK</sequence>
<keyword evidence="1" id="KW-0001">2Fe-2S</keyword>
<evidence type="ECO:0000256" key="3">
    <source>
        <dbReference type="ARBA" id="ARBA00023014"/>
    </source>
</evidence>
<keyword evidence="2" id="KW-0408">Iron</keyword>
<evidence type="ECO:0000259" key="5">
    <source>
        <dbReference type="PROSITE" id="PS50937"/>
    </source>
</evidence>
<evidence type="ECO:0000313" key="6">
    <source>
        <dbReference type="EMBL" id="SMX40869.1"/>
    </source>
</evidence>
<dbReference type="SUPFAM" id="SSF46955">
    <property type="entry name" value="Putative DNA-binding domain"/>
    <property type="match status" value="1"/>
</dbReference>